<evidence type="ECO:0000313" key="4">
    <source>
        <dbReference type="Proteomes" id="UP000371041"/>
    </source>
</evidence>
<keyword evidence="4" id="KW-1185">Reference proteome</keyword>
<evidence type="ECO:0000259" key="2">
    <source>
        <dbReference type="PROSITE" id="PS50887"/>
    </source>
</evidence>
<dbReference type="EMBL" id="CP045929">
    <property type="protein sequence ID" value="QGK70109.1"/>
    <property type="molecule type" value="Genomic_DNA"/>
</dbReference>
<evidence type="ECO:0000313" key="3">
    <source>
        <dbReference type="EMBL" id="QGK70109.1"/>
    </source>
</evidence>
<feature type="compositionally biased region" description="Basic and acidic residues" evidence="1">
    <location>
        <begin position="48"/>
        <end position="59"/>
    </location>
</feature>
<dbReference type="GO" id="GO:0005886">
    <property type="term" value="C:plasma membrane"/>
    <property type="evidence" value="ECO:0007669"/>
    <property type="project" value="TreeGrafter"/>
</dbReference>
<reference evidence="4" key="1">
    <citation type="submission" date="2019-11" db="EMBL/GenBank/DDBJ databases">
        <title>The complete genome sequence of Saccharopolyspora sp. E2A.</title>
        <authorList>
            <person name="Zhang G."/>
        </authorList>
    </citation>
    <scope>NUCLEOTIDE SEQUENCE [LARGE SCALE GENOMIC DNA]</scope>
    <source>
        <strain evidence="4">E2A</strain>
    </source>
</reference>
<dbReference type="PANTHER" id="PTHR45138">
    <property type="entry name" value="REGULATORY COMPONENTS OF SENSORY TRANSDUCTION SYSTEM"/>
    <property type="match status" value="1"/>
</dbReference>
<name>A0A5Q3QF81_9PSEU</name>
<dbReference type="GO" id="GO:0052621">
    <property type="term" value="F:diguanylate cyclase activity"/>
    <property type="evidence" value="ECO:0007669"/>
    <property type="project" value="TreeGrafter"/>
</dbReference>
<dbReference type="SMART" id="SM00267">
    <property type="entry name" value="GGDEF"/>
    <property type="match status" value="1"/>
</dbReference>
<feature type="region of interest" description="Disordered" evidence="1">
    <location>
        <begin position="1"/>
        <end position="59"/>
    </location>
</feature>
<dbReference type="Pfam" id="PF00990">
    <property type="entry name" value="GGDEF"/>
    <property type="match status" value="1"/>
</dbReference>
<dbReference type="InterPro" id="IPR043128">
    <property type="entry name" value="Rev_trsase/Diguanyl_cyclase"/>
</dbReference>
<accession>A0A5Q3QF81</accession>
<feature type="domain" description="GGDEF" evidence="2">
    <location>
        <begin position="509"/>
        <end position="636"/>
    </location>
</feature>
<proteinExistence type="predicted"/>
<dbReference type="KEGG" id="sace:GIY23_11750"/>
<dbReference type="InterPro" id="IPR050469">
    <property type="entry name" value="Diguanylate_Cyclase"/>
</dbReference>
<dbReference type="PANTHER" id="PTHR45138:SF9">
    <property type="entry name" value="DIGUANYLATE CYCLASE DGCM-RELATED"/>
    <property type="match status" value="1"/>
</dbReference>
<protein>
    <submittedName>
        <fullName evidence="3">Diguanylate cyclase</fullName>
    </submittedName>
</protein>
<evidence type="ECO:0000256" key="1">
    <source>
        <dbReference type="SAM" id="MobiDB-lite"/>
    </source>
</evidence>
<gene>
    <name evidence="3" type="ORF">GIY23_11750</name>
</gene>
<dbReference type="SUPFAM" id="SSF55073">
    <property type="entry name" value="Nucleotide cyclase"/>
    <property type="match status" value="1"/>
</dbReference>
<dbReference type="NCBIfam" id="TIGR00254">
    <property type="entry name" value="GGDEF"/>
    <property type="match status" value="1"/>
</dbReference>
<dbReference type="Gene3D" id="3.30.70.270">
    <property type="match status" value="1"/>
</dbReference>
<dbReference type="AlphaFoldDB" id="A0A5Q3QF81"/>
<dbReference type="InterPro" id="IPR000160">
    <property type="entry name" value="GGDEF_dom"/>
</dbReference>
<dbReference type="GO" id="GO:1902201">
    <property type="term" value="P:negative regulation of bacterial-type flagellum-dependent cell motility"/>
    <property type="evidence" value="ECO:0007669"/>
    <property type="project" value="TreeGrafter"/>
</dbReference>
<sequence>MASASRGVTRELRTRSGSRPCPAELGREQPATRPFVFSDFPHGTKRGRTAETARRGDERHKTRRPFVGVLGINRQQCGTASTKAGNGGRRRSTHDVTVPLPIFSVSSPVRPGHVSSGFEVRDRKVRDRGENVDESRTAPGFDFESRVVQVRDLIRSGDNEGTLRVAAELEQVADTPERSGRALIAQVGALVNLGRARECPELLDRAFHRLDGTGEHASIANVHAVAAIVAAPDSHERAIRHLVQATCSLELIEQPTAAAAGAWHDIAVSYSYLGFHRQSLVASERSYSTARAAGLGPGDHALPEIAVRAAVAADHLGDSRSCVHGLRDVLATWAKRCAPDQLWTPERLYHSYASARLRALGETVDLDTPPPTPDSTSWEIDDLHVLTVACEHIARGQTDAALRRLDGHDITDHTLGAAEVPRLRALAHQRAGDYRAALTVEREVVRLATGELPALRDRITQAARTQLDHEALRRLVAQYASQALTDPLTGLPNRRHFEREFHRLAGTSRRTTLGMIDVDGFKAVNSAHGHLGGDLVLQRVAAILARTVRQGDFIARYGGDEFVVVLPDTDAATADDLDERLRRAVDGGGWDALVPGTPVSVTLGWAGLEECGNLAHALETADRAMLARKSRLSGAV</sequence>
<dbReference type="GO" id="GO:0043709">
    <property type="term" value="P:cell adhesion involved in single-species biofilm formation"/>
    <property type="evidence" value="ECO:0007669"/>
    <property type="project" value="TreeGrafter"/>
</dbReference>
<dbReference type="PROSITE" id="PS50887">
    <property type="entry name" value="GGDEF"/>
    <property type="match status" value="1"/>
</dbReference>
<dbReference type="InterPro" id="IPR029787">
    <property type="entry name" value="Nucleotide_cyclase"/>
</dbReference>
<dbReference type="CDD" id="cd01949">
    <property type="entry name" value="GGDEF"/>
    <property type="match status" value="1"/>
</dbReference>
<organism evidence="3 4">
    <name type="scientific">Allosaccharopolyspora coralli</name>
    <dbReference type="NCBI Taxonomy" id="2665642"/>
    <lineage>
        <taxon>Bacteria</taxon>
        <taxon>Bacillati</taxon>
        <taxon>Actinomycetota</taxon>
        <taxon>Actinomycetes</taxon>
        <taxon>Pseudonocardiales</taxon>
        <taxon>Pseudonocardiaceae</taxon>
        <taxon>Allosaccharopolyspora</taxon>
    </lineage>
</organism>
<dbReference type="Proteomes" id="UP000371041">
    <property type="component" value="Chromosome"/>
</dbReference>